<proteinExistence type="predicted"/>
<feature type="compositionally biased region" description="Acidic residues" evidence="1">
    <location>
        <begin position="364"/>
        <end position="374"/>
    </location>
</feature>
<feature type="compositionally biased region" description="Polar residues" evidence="1">
    <location>
        <begin position="322"/>
        <end position="334"/>
    </location>
</feature>
<feature type="compositionally biased region" description="Low complexity" evidence="1">
    <location>
        <begin position="236"/>
        <end position="249"/>
    </location>
</feature>
<evidence type="ECO:0000313" key="2">
    <source>
        <dbReference type="EMBL" id="KZT31804.1"/>
    </source>
</evidence>
<keyword evidence="3" id="KW-1185">Reference proteome</keyword>
<reference evidence="2 3" key="1">
    <citation type="journal article" date="2016" name="Mol. Biol. Evol.">
        <title>Comparative Genomics of Early-Diverging Mushroom-Forming Fungi Provides Insights into the Origins of Lignocellulose Decay Capabilities.</title>
        <authorList>
            <person name="Nagy L.G."/>
            <person name="Riley R."/>
            <person name="Tritt A."/>
            <person name="Adam C."/>
            <person name="Daum C."/>
            <person name="Floudas D."/>
            <person name="Sun H."/>
            <person name="Yadav J.S."/>
            <person name="Pangilinan J."/>
            <person name="Larsson K.H."/>
            <person name="Matsuura K."/>
            <person name="Barry K."/>
            <person name="Labutti K."/>
            <person name="Kuo R."/>
            <person name="Ohm R.A."/>
            <person name="Bhattacharya S.S."/>
            <person name="Shirouzu T."/>
            <person name="Yoshinaga Y."/>
            <person name="Martin F.M."/>
            <person name="Grigoriev I.V."/>
            <person name="Hibbett D.S."/>
        </authorList>
    </citation>
    <scope>NUCLEOTIDE SEQUENCE [LARGE SCALE GENOMIC DNA]</scope>
    <source>
        <strain evidence="2 3">HHB10207 ss-3</strain>
    </source>
</reference>
<dbReference type="OrthoDB" id="2680265at2759"/>
<feature type="compositionally biased region" description="Polar residues" evidence="1">
    <location>
        <begin position="219"/>
        <end position="228"/>
    </location>
</feature>
<feature type="compositionally biased region" description="Polar residues" evidence="1">
    <location>
        <begin position="257"/>
        <end position="288"/>
    </location>
</feature>
<dbReference type="AlphaFoldDB" id="A0A165X426"/>
<dbReference type="InterPro" id="IPR046521">
    <property type="entry name" value="DUF6698"/>
</dbReference>
<feature type="region of interest" description="Disordered" evidence="1">
    <location>
        <begin position="191"/>
        <end position="395"/>
    </location>
</feature>
<organism evidence="2 3">
    <name type="scientific">Sistotremastrum suecicum HHB10207 ss-3</name>
    <dbReference type="NCBI Taxonomy" id="1314776"/>
    <lineage>
        <taxon>Eukaryota</taxon>
        <taxon>Fungi</taxon>
        <taxon>Dikarya</taxon>
        <taxon>Basidiomycota</taxon>
        <taxon>Agaricomycotina</taxon>
        <taxon>Agaricomycetes</taxon>
        <taxon>Sistotremastrales</taxon>
        <taxon>Sistotremastraceae</taxon>
        <taxon>Sistotremastrum</taxon>
    </lineage>
</organism>
<dbReference type="EMBL" id="KV428456">
    <property type="protein sequence ID" value="KZT31804.1"/>
    <property type="molecule type" value="Genomic_DNA"/>
</dbReference>
<accession>A0A165X426</accession>
<dbReference type="Pfam" id="PF20414">
    <property type="entry name" value="DUF6698"/>
    <property type="match status" value="1"/>
</dbReference>
<feature type="compositionally biased region" description="Polar residues" evidence="1">
    <location>
        <begin position="297"/>
        <end position="306"/>
    </location>
</feature>
<evidence type="ECO:0000313" key="3">
    <source>
        <dbReference type="Proteomes" id="UP000076798"/>
    </source>
</evidence>
<feature type="compositionally biased region" description="Basic and acidic residues" evidence="1">
    <location>
        <begin position="384"/>
        <end position="395"/>
    </location>
</feature>
<sequence length="395" mass="43535">MAMEAGSCDVSDIKQILVDGKVIAFTPALDIKKKSEWGARHPATLKLILSIEEDPADIEVQKEYQLPGARLPTKSLPCFLWRNGEFNKQDPYSGAFEGEILVAAVRKLISGRHKSFNASGKIAEHVFNVRALAYCAMIARFCLSSTVRADDEPIKPPDFYAYIVGWLTDQSRVEFLEVLLKWYKTEVINSADEDSNSDSEHAATTSPFDNIKYVPRSARPSTTGQLTIQAEPETRSSSTLASSTIASLSFPRRSPGATGSTTPSIPQADQLPATTQDRNVNETGNQTHAVDGAHGRQLNNTPPQATSSPSRDTSSLSPPPNSQRARQAITATRLTHTRRGRRVESDFESEERDNNVEGTQGDNRDDDDDEDEDEPVAKRGRKSKTSETSRRNKKV</sequence>
<protein>
    <submittedName>
        <fullName evidence="2">Uncharacterized protein</fullName>
    </submittedName>
</protein>
<evidence type="ECO:0000256" key="1">
    <source>
        <dbReference type="SAM" id="MobiDB-lite"/>
    </source>
</evidence>
<gene>
    <name evidence="2" type="ORF">SISSUDRAFT_1067449</name>
</gene>
<feature type="compositionally biased region" description="Low complexity" evidence="1">
    <location>
        <begin position="307"/>
        <end position="316"/>
    </location>
</feature>
<dbReference type="Proteomes" id="UP000076798">
    <property type="component" value="Unassembled WGS sequence"/>
</dbReference>
<name>A0A165X426_9AGAM</name>
<dbReference type="STRING" id="1314776.A0A165X426"/>